<feature type="compositionally biased region" description="Low complexity" evidence="5">
    <location>
        <begin position="186"/>
        <end position="197"/>
    </location>
</feature>
<dbReference type="EMBL" id="BQXS01000473">
    <property type="protein sequence ID" value="GKT28775.1"/>
    <property type="molecule type" value="Genomic_DNA"/>
</dbReference>
<dbReference type="Proteomes" id="UP001057375">
    <property type="component" value="Unassembled WGS sequence"/>
</dbReference>
<evidence type="ECO:0000256" key="4">
    <source>
        <dbReference type="SAM" id="Coils"/>
    </source>
</evidence>
<evidence type="ECO:0000256" key="3">
    <source>
        <dbReference type="ARBA" id="ARBA00022737"/>
    </source>
</evidence>
<evidence type="ECO:0000256" key="1">
    <source>
        <dbReference type="ARBA" id="ARBA00022468"/>
    </source>
</evidence>
<dbReference type="InterPro" id="IPR027038">
    <property type="entry name" value="RanGap"/>
</dbReference>
<evidence type="ECO:0000256" key="5">
    <source>
        <dbReference type="SAM" id="MobiDB-lite"/>
    </source>
</evidence>
<keyword evidence="3" id="KW-0677">Repeat</keyword>
<dbReference type="SMART" id="SM00368">
    <property type="entry name" value="LRR_RI"/>
    <property type="match status" value="6"/>
</dbReference>
<sequence length="586" mass="63890">ERKKKEEEEAKKEKESTKPDVTSFIQTERRTPIKAKEKKKDDKPAFVKMDYGKLVDKERDLDEDMAKRMSKSAKSYSLKACKRQIDLLRGRIAQLEEEKQSWISERKDLLNQVLELKNELRIVSQPILGISPPAPHKSSSAFSPSSPIHPRPSSSSSIPTSFSSSLPSPMRSTTLALGRSGHGHISSSTVPLSQSLSAVGSSGKKQHLNSSGYSSMLSPPGSGGVLGKYGQRGTSPSLSPMSSSMMSGGVSMGGYDGANASSSSLSQTSSSSPLSYLLSASLSGIERVKVLKLIERVRSEGVESIDEVDLSGCNIGLGRVKSVCKFLSTLPLLESLSLSNNQLGRKGVQVICASLKNVKTLHTLDLSYNRAGRDEATGNALVKLLEHSPVLTSFNLEGNRLDSNVVKVVKAMSSYCNKVYSLFLGGNEISERHVKSLCEYLSNFTQLSSLSLKGNPLGCRDIQLLSKCISKLPCIRTLDVSSCDLKEHVVHLLGCKNIRHLNLSHNFIKPKHISAALKGISACSFQEIDLSRNVIRDEGVKEICSILLHLETLEKLVLKENSISQVGKQLILKTIRRHGIKCVVFL</sequence>
<feature type="compositionally biased region" description="Polar residues" evidence="5">
    <location>
        <begin position="208"/>
        <end position="217"/>
    </location>
</feature>
<feature type="coiled-coil region" evidence="4">
    <location>
        <begin position="78"/>
        <end position="119"/>
    </location>
</feature>
<comment type="caution">
    <text evidence="6">The sequence shown here is derived from an EMBL/GenBank/DDBJ whole genome shotgun (WGS) entry which is preliminary data.</text>
</comment>
<feature type="region of interest" description="Disordered" evidence="5">
    <location>
        <begin position="134"/>
        <end position="250"/>
    </location>
</feature>
<organism evidence="6 7">
    <name type="scientific">Aduncisulcus paluster</name>
    <dbReference type="NCBI Taxonomy" id="2918883"/>
    <lineage>
        <taxon>Eukaryota</taxon>
        <taxon>Metamonada</taxon>
        <taxon>Carpediemonas-like organisms</taxon>
        <taxon>Aduncisulcus</taxon>
    </lineage>
</organism>
<dbReference type="InterPro" id="IPR001611">
    <property type="entry name" value="Leu-rich_rpt"/>
</dbReference>
<dbReference type="PANTHER" id="PTHR24113:SF12">
    <property type="entry name" value="RAN GTPASE-ACTIVATING PROTEIN 1"/>
    <property type="match status" value="1"/>
</dbReference>
<dbReference type="Gene3D" id="3.80.10.10">
    <property type="entry name" value="Ribonuclease Inhibitor"/>
    <property type="match status" value="2"/>
</dbReference>
<name>A0ABQ5KC40_9EUKA</name>
<keyword evidence="1" id="KW-0343">GTPase activation</keyword>
<evidence type="ECO:0000313" key="6">
    <source>
        <dbReference type="EMBL" id="GKT28775.1"/>
    </source>
</evidence>
<accession>A0ABQ5KC40</accession>
<feature type="compositionally biased region" description="Basic and acidic residues" evidence="5">
    <location>
        <begin position="1"/>
        <end position="18"/>
    </location>
</feature>
<keyword evidence="4" id="KW-0175">Coiled coil</keyword>
<feature type="non-terminal residue" evidence="6">
    <location>
        <position position="1"/>
    </location>
</feature>
<feature type="region of interest" description="Disordered" evidence="5">
    <location>
        <begin position="1"/>
        <end position="42"/>
    </location>
</feature>
<dbReference type="InterPro" id="IPR032675">
    <property type="entry name" value="LRR_dom_sf"/>
</dbReference>
<keyword evidence="7" id="KW-1185">Reference proteome</keyword>
<dbReference type="SUPFAM" id="SSF52047">
    <property type="entry name" value="RNI-like"/>
    <property type="match status" value="1"/>
</dbReference>
<gene>
    <name evidence="6" type="ORF">ADUPG1_000856</name>
</gene>
<feature type="compositionally biased region" description="Low complexity" evidence="5">
    <location>
        <begin position="235"/>
        <end position="249"/>
    </location>
</feature>
<reference evidence="6" key="1">
    <citation type="submission" date="2022-03" db="EMBL/GenBank/DDBJ databases">
        <title>Draft genome sequence of Aduncisulcus paluster, a free-living microaerophilic Fornicata.</title>
        <authorList>
            <person name="Yuyama I."/>
            <person name="Kume K."/>
            <person name="Tamura T."/>
            <person name="Inagaki Y."/>
            <person name="Hashimoto T."/>
        </authorList>
    </citation>
    <scope>NUCLEOTIDE SEQUENCE</scope>
    <source>
        <strain evidence="6">NY0171</strain>
    </source>
</reference>
<dbReference type="Pfam" id="PF13516">
    <property type="entry name" value="LRR_6"/>
    <property type="match status" value="2"/>
</dbReference>
<dbReference type="PANTHER" id="PTHR24113">
    <property type="entry name" value="RAN GTPASE-ACTIVATING PROTEIN 1"/>
    <property type="match status" value="1"/>
</dbReference>
<feature type="compositionally biased region" description="Basic and acidic residues" evidence="5">
    <location>
        <begin position="27"/>
        <end position="42"/>
    </location>
</feature>
<keyword evidence="2" id="KW-0433">Leucine-rich repeat</keyword>
<evidence type="ECO:0000256" key="2">
    <source>
        <dbReference type="ARBA" id="ARBA00022614"/>
    </source>
</evidence>
<protein>
    <submittedName>
        <fullName evidence="6">Uncharacterized protein</fullName>
    </submittedName>
</protein>
<evidence type="ECO:0000313" key="7">
    <source>
        <dbReference type="Proteomes" id="UP001057375"/>
    </source>
</evidence>
<feature type="compositionally biased region" description="Low complexity" evidence="5">
    <location>
        <begin position="136"/>
        <end position="172"/>
    </location>
</feature>
<proteinExistence type="predicted"/>